<dbReference type="Gene3D" id="2.120.10.80">
    <property type="entry name" value="Kelch-type beta propeller"/>
    <property type="match status" value="1"/>
</dbReference>
<dbReference type="PANTHER" id="PTHR45972">
    <property type="entry name" value="BTB_2 DOMAIN-CONTAINING PROTEIN"/>
    <property type="match status" value="1"/>
</dbReference>
<dbReference type="GO" id="GO:0031463">
    <property type="term" value="C:Cul3-RING ubiquitin ligase complex"/>
    <property type="evidence" value="ECO:0007669"/>
    <property type="project" value="TreeGrafter"/>
</dbReference>
<dbReference type="PANTHER" id="PTHR45972:SF2">
    <property type="entry name" value="KELCH-LIKE PROTEIN 42"/>
    <property type="match status" value="1"/>
</dbReference>
<dbReference type="Proteomes" id="UP000515152">
    <property type="component" value="Chromosome 3"/>
</dbReference>
<proteinExistence type="predicted"/>
<dbReference type="Pfam" id="PF01344">
    <property type="entry name" value="Kelch_1"/>
    <property type="match status" value="1"/>
</dbReference>
<gene>
    <name evidence="6" type="primary">LOC105912033</name>
</gene>
<dbReference type="Gene3D" id="3.30.710.10">
    <property type="entry name" value="Potassium Channel Kv1.1, Chain A"/>
    <property type="match status" value="1"/>
</dbReference>
<dbReference type="SUPFAM" id="SSF117281">
    <property type="entry name" value="Kelch motif"/>
    <property type="match status" value="1"/>
</dbReference>
<dbReference type="RefSeq" id="XP_012696400.1">
    <property type="nucleotide sequence ID" value="XM_012840946.3"/>
</dbReference>
<keyword evidence="5" id="KW-1185">Reference proteome</keyword>
<dbReference type="GeneID" id="105912033"/>
<keyword evidence="2" id="KW-0677">Repeat</keyword>
<dbReference type="GO" id="GO:0000209">
    <property type="term" value="P:protein polyubiquitination"/>
    <property type="evidence" value="ECO:0007669"/>
    <property type="project" value="TreeGrafter"/>
</dbReference>
<evidence type="ECO:0000256" key="1">
    <source>
        <dbReference type="ARBA" id="ARBA00022441"/>
    </source>
</evidence>
<keyword evidence="1" id="KW-0880">Kelch repeat</keyword>
<evidence type="ECO:0000256" key="2">
    <source>
        <dbReference type="ARBA" id="ARBA00022737"/>
    </source>
</evidence>
<evidence type="ECO:0000256" key="3">
    <source>
        <dbReference type="SAM" id="SignalP"/>
    </source>
</evidence>
<dbReference type="InterPro" id="IPR006652">
    <property type="entry name" value="Kelch_1"/>
</dbReference>
<dbReference type="OrthoDB" id="45365at2759"/>
<organism evidence="5 6">
    <name type="scientific">Clupea harengus</name>
    <name type="common">Atlantic herring</name>
    <dbReference type="NCBI Taxonomy" id="7950"/>
    <lineage>
        <taxon>Eukaryota</taxon>
        <taxon>Metazoa</taxon>
        <taxon>Chordata</taxon>
        <taxon>Craniata</taxon>
        <taxon>Vertebrata</taxon>
        <taxon>Euteleostomi</taxon>
        <taxon>Actinopterygii</taxon>
        <taxon>Neopterygii</taxon>
        <taxon>Teleostei</taxon>
        <taxon>Clupei</taxon>
        <taxon>Clupeiformes</taxon>
        <taxon>Clupeoidei</taxon>
        <taxon>Clupeidae</taxon>
        <taxon>Clupea</taxon>
    </lineage>
</organism>
<dbReference type="CDD" id="cd01165">
    <property type="entry name" value="BTB_POZ"/>
    <property type="match status" value="1"/>
</dbReference>
<dbReference type="InterPro" id="IPR015915">
    <property type="entry name" value="Kelch-typ_b-propeller"/>
</dbReference>
<dbReference type="PROSITE" id="PS50097">
    <property type="entry name" value="BTB"/>
    <property type="match status" value="1"/>
</dbReference>
<dbReference type="GO" id="GO:0032886">
    <property type="term" value="P:regulation of microtubule-based process"/>
    <property type="evidence" value="ECO:0007669"/>
    <property type="project" value="TreeGrafter"/>
</dbReference>
<evidence type="ECO:0000259" key="4">
    <source>
        <dbReference type="PROSITE" id="PS50097"/>
    </source>
</evidence>
<dbReference type="InterPro" id="IPR011333">
    <property type="entry name" value="SKP1/BTB/POZ_sf"/>
</dbReference>
<dbReference type="SMART" id="SM00612">
    <property type="entry name" value="Kelch"/>
    <property type="match status" value="2"/>
</dbReference>
<dbReference type="InterPro" id="IPR000210">
    <property type="entry name" value="BTB/POZ_dom"/>
</dbReference>
<accession>A0A6P3WE64</accession>
<feature type="domain" description="BTB" evidence="4">
    <location>
        <begin position="80"/>
        <end position="147"/>
    </location>
</feature>
<reference evidence="6" key="1">
    <citation type="submission" date="2025-08" db="UniProtKB">
        <authorList>
            <consortium name="RefSeq"/>
        </authorList>
    </citation>
    <scope>IDENTIFICATION</scope>
</reference>
<evidence type="ECO:0000313" key="6">
    <source>
        <dbReference type="RefSeq" id="XP_012696400.1"/>
    </source>
</evidence>
<dbReference type="SUPFAM" id="SSF54695">
    <property type="entry name" value="POZ domain"/>
    <property type="match status" value="1"/>
</dbReference>
<keyword evidence="3" id="KW-0732">Signal</keyword>
<dbReference type="KEGG" id="char:105912033"/>
<feature type="chain" id="PRO_5027916392" evidence="3">
    <location>
        <begin position="23"/>
        <end position="552"/>
    </location>
</feature>
<dbReference type="InterPro" id="IPR052310">
    <property type="entry name" value="Kelch/BTB_domain_protein"/>
</dbReference>
<feature type="signal peptide" evidence="3">
    <location>
        <begin position="1"/>
        <end position="22"/>
    </location>
</feature>
<sequence length="552" mass="62945">MLAVLWQWLALLWRCFWSWVRSRSEWVWSRSEWVHTRVTSRGPHRLDSDITQEEELNYSQSEEWKTDQSARTYGYHDGATMVAVQTSTHIFYVDLERLAECGEYFRALSQSSMVETSERRILLDHVPSEVFHSLLQFCLLGVFSVSRPRLPSHLQVSSYLLSSAYTARLLARLSALLTPLTCPAHLELSERLGCPELRHQVLLYLSAHLLELPHLSRALEPHERQLLPGLRSAGRTPRLCCLLKENLSARNVPETLAARQVYCLEEEEEEGVEGRGWRELTEMPFEADKWCFTTAVLFNYLYVIGGYRHRVARGYEFKMASFRYNPLTQQWATVAPMMKHRRHFSAVACEGCVYAVGGWYLDSLVTPDSSTSLYTAVERYDPWADRWAFVSSLPLSDFSFTLSLAHDSPLTVALGGCLYVLGNIQRTGEKLVLRYSITDDCWSELMPTLTRADAHISSLYFLGATEKLLVIGGNNTETVVTSFCVDSQCWGRVQSMERTALIGQGTVLDGEAFVWSLRHGAVMRLNLDSLSFSLLPTLPLPSCYESLFHLCF</sequence>
<evidence type="ECO:0000313" key="5">
    <source>
        <dbReference type="Proteomes" id="UP000515152"/>
    </source>
</evidence>
<dbReference type="Pfam" id="PF00651">
    <property type="entry name" value="BTB"/>
    <property type="match status" value="1"/>
</dbReference>
<dbReference type="GO" id="GO:0043161">
    <property type="term" value="P:proteasome-mediated ubiquitin-dependent protein catabolic process"/>
    <property type="evidence" value="ECO:0007669"/>
    <property type="project" value="TreeGrafter"/>
</dbReference>
<name>A0A6P3WE64_CLUHA</name>
<protein>
    <submittedName>
        <fullName evidence="6">Kelch repeat and BTB domain-containing protein 13</fullName>
    </submittedName>
</protein>
<dbReference type="AlphaFoldDB" id="A0A6P3WE64"/>